<organism evidence="2 3">
    <name type="scientific">Morchella conica CCBAS932</name>
    <dbReference type="NCBI Taxonomy" id="1392247"/>
    <lineage>
        <taxon>Eukaryota</taxon>
        <taxon>Fungi</taxon>
        <taxon>Dikarya</taxon>
        <taxon>Ascomycota</taxon>
        <taxon>Pezizomycotina</taxon>
        <taxon>Pezizomycetes</taxon>
        <taxon>Pezizales</taxon>
        <taxon>Morchellaceae</taxon>
        <taxon>Morchella</taxon>
    </lineage>
</organism>
<proteinExistence type="predicted"/>
<protein>
    <submittedName>
        <fullName evidence="2">Uncharacterized protein</fullName>
    </submittedName>
</protein>
<accession>A0A3N4KP96</accession>
<evidence type="ECO:0000256" key="1">
    <source>
        <dbReference type="SAM" id="MobiDB-lite"/>
    </source>
</evidence>
<feature type="region of interest" description="Disordered" evidence="1">
    <location>
        <begin position="149"/>
        <end position="172"/>
    </location>
</feature>
<feature type="region of interest" description="Disordered" evidence="1">
    <location>
        <begin position="16"/>
        <end position="71"/>
    </location>
</feature>
<dbReference type="AlphaFoldDB" id="A0A3N4KP96"/>
<evidence type="ECO:0000313" key="3">
    <source>
        <dbReference type="Proteomes" id="UP000277580"/>
    </source>
</evidence>
<keyword evidence="3" id="KW-1185">Reference proteome</keyword>
<name>A0A3N4KP96_9PEZI</name>
<dbReference type="InParanoid" id="A0A3N4KP96"/>
<dbReference type="EMBL" id="ML119130">
    <property type="protein sequence ID" value="RPB12256.1"/>
    <property type="molecule type" value="Genomic_DNA"/>
</dbReference>
<sequence>MSDYTTEVAAILAAARARAHSASYEHESDQEDGDAYNSDNDVDQTRGPSMPYYASEEYAQEEEEQADGGEEDAGRYAHNEVLARALGVPDDTTPIPAQGLFFTQTGVPPLVAGTGTGVPAQGLFFVQAGDSAPPPLRGGDVLRFEDDEEEEGYGCPPTPDLEEYDSGGEEGARPRWGRAKIVSLGSNAQKMWIKGNSLVYTYLSRIYNPWLGKAPGISKLRCVAASTLGDDFQRF</sequence>
<reference evidence="2 3" key="1">
    <citation type="journal article" date="2018" name="Nat. Ecol. Evol.">
        <title>Pezizomycetes genomes reveal the molecular basis of ectomycorrhizal truffle lifestyle.</title>
        <authorList>
            <person name="Murat C."/>
            <person name="Payen T."/>
            <person name="Noel B."/>
            <person name="Kuo A."/>
            <person name="Morin E."/>
            <person name="Chen J."/>
            <person name="Kohler A."/>
            <person name="Krizsan K."/>
            <person name="Balestrini R."/>
            <person name="Da Silva C."/>
            <person name="Montanini B."/>
            <person name="Hainaut M."/>
            <person name="Levati E."/>
            <person name="Barry K.W."/>
            <person name="Belfiori B."/>
            <person name="Cichocki N."/>
            <person name="Clum A."/>
            <person name="Dockter R.B."/>
            <person name="Fauchery L."/>
            <person name="Guy J."/>
            <person name="Iotti M."/>
            <person name="Le Tacon F."/>
            <person name="Lindquist E.A."/>
            <person name="Lipzen A."/>
            <person name="Malagnac F."/>
            <person name="Mello A."/>
            <person name="Molinier V."/>
            <person name="Miyauchi S."/>
            <person name="Poulain J."/>
            <person name="Riccioni C."/>
            <person name="Rubini A."/>
            <person name="Sitrit Y."/>
            <person name="Splivallo R."/>
            <person name="Traeger S."/>
            <person name="Wang M."/>
            <person name="Zifcakova L."/>
            <person name="Wipf D."/>
            <person name="Zambonelli A."/>
            <person name="Paolocci F."/>
            <person name="Nowrousian M."/>
            <person name="Ottonello S."/>
            <person name="Baldrian P."/>
            <person name="Spatafora J.W."/>
            <person name="Henrissat B."/>
            <person name="Nagy L.G."/>
            <person name="Aury J.M."/>
            <person name="Wincker P."/>
            <person name="Grigoriev I.V."/>
            <person name="Bonfante P."/>
            <person name="Martin F.M."/>
        </authorList>
    </citation>
    <scope>NUCLEOTIDE SEQUENCE [LARGE SCALE GENOMIC DNA]</scope>
    <source>
        <strain evidence="2 3">CCBAS932</strain>
    </source>
</reference>
<gene>
    <name evidence="2" type="ORF">P167DRAFT_574615</name>
</gene>
<dbReference type="Proteomes" id="UP000277580">
    <property type="component" value="Unassembled WGS sequence"/>
</dbReference>
<evidence type="ECO:0000313" key="2">
    <source>
        <dbReference type="EMBL" id="RPB12256.1"/>
    </source>
</evidence>
<feature type="compositionally biased region" description="Acidic residues" evidence="1">
    <location>
        <begin position="58"/>
        <end position="71"/>
    </location>
</feature>
<dbReference type="OrthoDB" id="10539981at2759"/>